<dbReference type="Pfam" id="PF05226">
    <property type="entry name" value="CHASE2"/>
    <property type="match status" value="1"/>
</dbReference>
<sequence>MNRPQDSTHHARRSWLKSRLTQVWASSAVWITAPAVAGLILATRAMGVLQPLEWMAYDEFVKLSPKQTIDERILIVGINEQDLQKLSQYPMDDATLAALLTKLKQGKPTAIGLDIFRDFPVAPGSEQLIQLFKTTPNIIGIEKRKSSRDRSAVNPSGVLSQQGQTASNNVFIDGDGKLRRGLLYWTNGDDYIESIGLRLAMMQLAKLPHKITPEADGENLKLGKGTFVPFEANDGSYINADAGSYQMLLNYRGPAQSFRTVSMMDVMEGRVSSDLLRDRIVLVGVTAESLRDIFYTPYSENRITSPEKTAGVEIIANTASHIMTAAIDGKGTRQVWGDKREGLWIILWAGIGAGAAWWIRTPRWAIGTMIGLVSGLTLGSYLVFIAGWWIPFVPPVMALATSAVVLTGYIANLERRDRAAVMNIFGRYVTPTIAEAIWKDREQLFRQGRLKGQKMNVSVLFTDLKNFSTVAERTDPEVLMDWLNEYMEAMTQVVLAHGAVVDKFIGDAVMAIFGVPIARATEAEIQADAHNAVSCAVGMAKALNRLNQKWQNEGRPTLSMRVGICTGAVVTGSLGSQQRMDYTAIGDTVNIAARLESFDKTIDGGICRILISDRTHELTQADFEAQDLSAESIGSVHLKGREQSVSVYQVFYDLPEADSA</sequence>
<dbReference type="PROSITE" id="PS50125">
    <property type="entry name" value="GUANYLATE_CYCLASE_2"/>
    <property type="match status" value="1"/>
</dbReference>
<dbReference type="AlphaFoldDB" id="A0A928VQT5"/>
<proteinExistence type="inferred from homology"/>
<comment type="caution">
    <text evidence="4">The sequence shown here is derived from an EMBL/GenBank/DDBJ whole genome shotgun (WGS) entry which is preliminary data.</text>
</comment>
<dbReference type="PANTHER" id="PTHR43081">
    <property type="entry name" value="ADENYLATE CYCLASE, TERMINAL-DIFFERENTIATION SPECIFIC-RELATED"/>
    <property type="match status" value="1"/>
</dbReference>
<dbReference type="InterPro" id="IPR007890">
    <property type="entry name" value="CHASE2"/>
</dbReference>
<feature type="transmembrane region" description="Helical" evidence="2">
    <location>
        <begin position="342"/>
        <end position="359"/>
    </location>
</feature>
<reference evidence="4" key="1">
    <citation type="submission" date="2020-10" db="EMBL/GenBank/DDBJ databases">
        <authorList>
            <person name="Castelo-Branco R."/>
            <person name="Eusebio N."/>
            <person name="Adriana R."/>
            <person name="Vieira A."/>
            <person name="Brugerolle De Fraissinette N."/>
            <person name="Rezende De Castro R."/>
            <person name="Schneider M.P."/>
            <person name="Vasconcelos V."/>
            <person name="Leao P.N."/>
        </authorList>
    </citation>
    <scope>NUCLEOTIDE SEQUENCE</scope>
    <source>
        <strain evidence="4">LEGE 11480</strain>
    </source>
</reference>
<keyword evidence="2" id="KW-0472">Membrane</keyword>
<evidence type="ECO:0000256" key="1">
    <source>
        <dbReference type="ARBA" id="ARBA00005381"/>
    </source>
</evidence>
<dbReference type="InterPro" id="IPR001054">
    <property type="entry name" value="A/G_cyclase"/>
</dbReference>
<feature type="transmembrane region" description="Helical" evidence="2">
    <location>
        <begin position="21"/>
        <end position="42"/>
    </location>
</feature>
<keyword evidence="5" id="KW-1185">Reference proteome</keyword>
<evidence type="ECO:0000313" key="5">
    <source>
        <dbReference type="Proteomes" id="UP000625316"/>
    </source>
</evidence>
<dbReference type="PANTHER" id="PTHR43081:SF1">
    <property type="entry name" value="ADENYLATE CYCLASE, TERMINAL-DIFFERENTIATION SPECIFIC"/>
    <property type="match status" value="1"/>
</dbReference>
<gene>
    <name evidence="4" type="ORF">IQ266_16015</name>
</gene>
<evidence type="ECO:0000256" key="2">
    <source>
        <dbReference type="SAM" id="Phobius"/>
    </source>
</evidence>
<dbReference type="InterPro" id="IPR050697">
    <property type="entry name" value="Adenylyl/Guanylyl_Cyclase_3/4"/>
</dbReference>
<dbReference type="CDD" id="cd07302">
    <property type="entry name" value="CHD"/>
    <property type="match status" value="1"/>
</dbReference>
<protein>
    <submittedName>
        <fullName evidence="4">Adenylate/guanylate cyclase domain-containing protein</fullName>
    </submittedName>
</protein>
<dbReference type="Proteomes" id="UP000625316">
    <property type="component" value="Unassembled WGS sequence"/>
</dbReference>
<evidence type="ECO:0000259" key="3">
    <source>
        <dbReference type="PROSITE" id="PS50125"/>
    </source>
</evidence>
<evidence type="ECO:0000313" key="4">
    <source>
        <dbReference type="EMBL" id="MBE9031241.1"/>
    </source>
</evidence>
<feature type="transmembrane region" description="Helical" evidence="2">
    <location>
        <begin position="366"/>
        <end position="390"/>
    </location>
</feature>
<dbReference type="InterPro" id="IPR029787">
    <property type="entry name" value="Nucleotide_cyclase"/>
</dbReference>
<name>A0A928VQT5_9CYAN</name>
<dbReference type="Gene3D" id="3.30.70.1230">
    <property type="entry name" value="Nucleotide cyclase"/>
    <property type="match status" value="1"/>
</dbReference>
<accession>A0A928VQT5</accession>
<dbReference type="SUPFAM" id="SSF55073">
    <property type="entry name" value="Nucleotide cyclase"/>
    <property type="match status" value="1"/>
</dbReference>
<feature type="domain" description="Guanylate cyclase" evidence="3">
    <location>
        <begin position="458"/>
        <end position="596"/>
    </location>
</feature>
<dbReference type="RefSeq" id="WP_264326069.1">
    <property type="nucleotide sequence ID" value="NZ_JADEXQ010000057.1"/>
</dbReference>
<keyword evidence="2" id="KW-0812">Transmembrane</keyword>
<dbReference type="GO" id="GO:0006171">
    <property type="term" value="P:cAMP biosynthetic process"/>
    <property type="evidence" value="ECO:0007669"/>
    <property type="project" value="TreeGrafter"/>
</dbReference>
<comment type="similarity">
    <text evidence="1">Belongs to the adenylyl cyclase class-3 family.</text>
</comment>
<keyword evidence="2" id="KW-1133">Transmembrane helix</keyword>
<dbReference type="SMART" id="SM00044">
    <property type="entry name" value="CYCc"/>
    <property type="match status" value="1"/>
</dbReference>
<dbReference type="GO" id="GO:0004016">
    <property type="term" value="F:adenylate cyclase activity"/>
    <property type="evidence" value="ECO:0007669"/>
    <property type="project" value="UniProtKB-ARBA"/>
</dbReference>
<feature type="transmembrane region" description="Helical" evidence="2">
    <location>
        <begin position="396"/>
        <end position="413"/>
    </location>
</feature>
<dbReference type="EMBL" id="JADEXQ010000057">
    <property type="protein sequence ID" value="MBE9031241.1"/>
    <property type="molecule type" value="Genomic_DNA"/>
</dbReference>
<dbReference type="SMART" id="SM01080">
    <property type="entry name" value="CHASE2"/>
    <property type="match status" value="1"/>
</dbReference>
<organism evidence="4 5">
    <name type="scientific">Romeriopsis navalis LEGE 11480</name>
    <dbReference type="NCBI Taxonomy" id="2777977"/>
    <lineage>
        <taxon>Bacteria</taxon>
        <taxon>Bacillati</taxon>
        <taxon>Cyanobacteriota</taxon>
        <taxon>Cyanophyceae</taxon>
        <taxon>Leptolyngbyales</taxon>
        <taxon>Leptolyngbyaceae</taxon>
        <taxon>Romeriopsis</taxon>
        <taxon>Romeriopsis navalis</taxon>
    </lineage>
</organism>
<dbReference type="GO" id="GO:0035556">
    <property type="term" value="P:intracellular signal transduction"/>
    <property type="evidence" value="ECO:0007669"/>
    <property type="project" value="InterPro"/>
</dbReference>
<dbReference type="Pfam" id="PF00211">
    <property type="entry name" value="Guanylate_cyc"/>
    <property type="match status" value="1"/>
</dbReference>